<comment type="caution">
    <text evidence="2">The sequence shown here is derived from an EMBL/GenBank/DDBJ whole genome shotgun (WGS) entry which is preliminary data.</text>
</comment>
<proteinExistence type="predicted"/>
<accession>A0A430KNH2</accession>
<evidence type="ECO:0000256" key="1">
    <source>
        <dbReference type="SAM" id="SignalP"/>
    </source>
</evidence>
<gene>
    <name evidence="2" type="ORF">EH243_14405</name>
</gene>
<evidence type="ECO:0000313" key="3">
    <source>
        <dbReference type="Proteomes" id="UP000283087"/>
    </source>
</evidence>
<feature type="chain" id="PRO_5019093571" description="DUF4823 domain-containing protein" evidence="1">
    <location>
        <begin position="27"/>
        <end position="222"/>
    </location>
</feature>
<organism evidence="2 3">
    <name type="scientific">Amphritea opalescens</name>
    <dbReference type="NCBI Taxonomy" id="2490544"/>
    <lineage>
        <taxon>Bacteria</taxon>
        <taxon>Pseudomonadati</taxon>
        <taxon>Pseudomonadota</taxon>
        <taxon>Gammaproteobacteria</taxon>
        <taxon>Oceanospirillales</taxon>
        <taxon>Oceanospirillaceae</taxon>
        <taxon>Amphritea</taxon>
    </lineage>
</organism>
<feature type="signal peptide" evidence="1">
    <location>
        <begin position="1"/>
        <end position="26"/>
    </location>
</feature>
<protein>
    <recommendedName>
        <fullName evidence="4">DUF4823 domain-containing protein</fullName>
    </recommendedName>
</protein>
<dbReference type="Proteomes" id="UP000283087">
    <property type="component" value="Unassembled WGS sequence"/>
</dbReference>
<dbReference type="RefSeq" id="WP_126159368.1">
    <property type="nucleotide sequence ID" value="NZ_RQXW01000014.1"/>
</dbReference>
<evidence type="ECO:0000313" key="2">
    <source>
        <dbReference type="EMBL" id="RTE65051.1"/>
    </source>
</evidence>
<reference evidence="2 3" key="1">
    <citation type="submission" date="2018-11" db="EMBL/GenBank/DDBJ databases">
        <title>The draft genome sequence of Amphritea opalescens ANRC-JH13T.</title>
        <authorList>
            <person name="Fang Z."/>
            <person name="Zhang Y."/>
            <person name="Han X."/>
        </authorList>
    </citation>
    <scope>NUCLEOTIDE SEQUENCE [LARGE SCALE GENOMIC DNA]</scope>
    <source>
        <strain evidence="2 3">ANRC-JH13</strain>
    </source>
</reference>
<dbReference type="PROSITE" id="PS51257">
    <property type="entry name" value="PROKAR_LIPOPROTEIN"/>
    <property type="match status" value="1"/>
</dbReference>
<keyword evidence="1" id="KW-0732">Signal</keyword>
<evidence type="ECO:0008006" key="4">
    <source>
        <dbReference type="Google" id="ProtNLM"/>
    </source>
</evidence>
<sequence length="222" mass="23862">MLKKVLVLSVGSTLLAGCFGAGTSQAPIAATYPVTDQQKMQAAHHWSVLADHQADQLIESNRLKAWPLYIENEQETSFHSSYQSLLTSSLVSKGAHVQTNATGAATITYKVNVIEHKDREPVRAPVGALTALAAGVAVATVPFSHNWGEPALMLVPAAIYGDIFSGSWTSESNLEVVITTQAVVGNQVLYSSSNIYYINGGDSDHYTTEHDSSKPTDVTDKW</sequence>
<dbReference type="OrthoDB" id="6891340at2"/>
<name>A0A430KNH2_9GAMM</name>
<dbReference type="AlphaFoldDB" id="A0A430KNH2"/>
<dbReference type="EMBL" id="RQXW01000014">
    <property type="protein sequence ID" value="RTE65051.1"/>
    <property type="molecule type" value="Genomic_DNA"/>
</dbReference>
<keyword evidence="3" id="KW-1185">Reference proteome</keyword>